<comment type="catalytic activity">
    <reaction evidence="3">
        <text>uridine + phosphate = alpha-D-ribose 1-phosphate + uracil</text>
        <dbReference type="Rhea" id="RHEA:24388"/>
        <dbReference type="ChEBI" id="CHEBI:16704"/>
        <dbReference type="ChEBI" id="CHEBI:17568"/>
        <dbReference type="ChEBI" id="CHEBI:43474"/>
        <dbReference type="ChEBI" id="CHEBI:57720"/>
        <dbReference type="EC" id="2.4.2.3"/>
    </reaction>
</comment>
<comment type="caution">
    <text evidence="5">The sequence shown here is derived from an EMBL/GenBank/DDBJ whole genome shotgun (WGS) entry which is preliminary data.</text>
</comment>
<sequence>MEEETFILDFDNNHHAVLEPNFEQLPYKFHSRLLYAFVPKDELDKFLKKYPHQIIGHFKTISFQPSVYEVNINDEKFTLCQAPMGAPAAVKLLDWLINYGVKQILAFGNAGALNDLPENSMFVPVKAIRDEGTSFHYMKPGKFVNLKSGFLDEIEGIIDQLNYSFEEIVTWTTDGFFRETPKKVAQFRQLGASTVEMECSALGACAQFRKVDFAQILFTGDTLANMDNYDRRNWGRSSYSIGLEIGAKILIQV</sequence>
<name>A0ABV4DPN2_9LACO</name>
<dbReference type="Gene3D" id="3.40.50.1580">
    <property type="entry name" value="Nucleoside phosphorylase domain"/>
    <property type="match status" value="1"/>
</dbReference>
<proteinExistence type="predicted"/>
<dbReference type="EMBL" id="JBCLUF010000018">
    <property type="protein sequence ID" value="MEY8662435.1"/>
    <property type="molecule type" value="Genomic_DNA"/>
</dbReference>
<dbReference type="InterPro" id="IPR000845">
    <property type="entry name" value="Nucleoside_phosphorylase_d"/>
</dbReference>
<accession>A0ABV4DPN2</accession>
<reference evidence="5 6" key="1">
    <citation type="submission" date="2024-03" db="EMBL/GenBank/DDBJ databases">
        <title>Mouse gut bacterial collection (mGBC) of GemPharmatech.</title>
        <authorList>
            <person name="He Y."/>
            <person name="Dong L."/>
            <person name="Wu D."/>
            <person name="Gao X."/>
            <person name="Lin Z."/>
        </authorList>
    </citation>
    <scope>NUCLEOTIDE SEQUENCE [LARGE SCALE GENOMIC DNA]</scope>
    <source>
        <strain evidence="5 6">15-30</strain>
    </source>
</reference>
<evidence type="ECO:0000313" key="6">
    <source>
        <dbReference type="Proteomes" id="UP001565236"/>
    </source>
</evidence>
<dbReference type="Pfam" id="PF01048">
    <property type="entry name" value="PNP_UDP_1"/>
    <property type="match status" value="1"/>
</dbReference>
<evidence type="ECO:0000256" key="2">
    <source>
        <dbReference type="ARBA" id="ARBA00021980"/>
    </source>
</evidence>
<dbReference type="InterPro" id="IPR035994">
    <property type="entry name" value="Nucleoside_phosphorylase_sf"/>
</dbReference>
<evidence type="ECO:0000256" key="3">
    <source>
        <dbReference type="ARBA" id="ARBA00048447"/>
    </source>
</evidence>
<gene>
    <name evidence="5" type="ORF">AALT52_05980</name>
</gene>
<evidence type="ECO:0000259" key="4">
    <source>
        <dbReference type="Pfam" id="PF01048"/>
    </source>
</evidence>
<dbReference type="Proteomes" id="UP001565236">
    <property type="component" value="Unassembled WGS sequence"/>
</dbReference>
<protein>
    <recommendedName>
        <fullName evidence="2">Uridine phosphorylase</fullName>
        <ecNumber evidence="1">2.4.2.3</ecNumber>
    </recommendedName>
</protein>
<organism evidence="5 6">
    <name type="scientific">Ligilactobacillus faecis</name>
    <dbReference type="NCBI Taxonomy" id="762833"/>
    <lineage>
        <taxon>Bacteria</taxon>
        <taxon>Bacillati</taxon>
        <taxon>Bacillota</taxon>
        <taxon>Bacilli</taxon>
        <taxon>Lactobacillales</taxon>
        <taxon>Lactobacillaceae</taxon>
        <taxon>Ligilactobacillus</taxon>
    </lineage>
</organism>
<evidence type="ECO:0000256" key="1">
    <source>
        <dbReference type="ARBA" id="ARBA00011888"/>
    </source>
</evidence>
<dbReference type="CDD" id="cd09007">
    <property type="entry name" value="NP-I_spr0068"/>
    <property type="match status" value="1"/>
</dbReference>
<dbReference type="EC" id="2.4.2.3" evidence="1"/>
<dbReference type="RefSeq" id="WP_369941995.1">
    <property type="nucleotide sequence ID" value="NZ_JBCLUF010000018.1"/>
</dbReference>
<evidence type="ECO:0000313" key="5">
    <source>
        <dbReference type="EMBL" id="MEY8662435.1"/>
    </source>
</evidence>
<dbReference type="PANTHER" id="PTHR43691">
    <property type="entry name" value="URIDINE PHOSPHORYLASE"/>
    <property type="match status" value="1"/>
</dbReference>
<dbReference type="SUPFAM" id="SSF53167">
    <property type="entry name" value="Purine and uridine phosphorylases"/>
    <property type="match status" value="1"/>
</dbReference>
<dbReference type="PANTHER" id="PTHR43691:SF11">
    <property type="entry name" value="FI09636P-RELATED"/>
    <property type="match status" value="1"/>
</dbReference>
<feature type="domain" description="Nucleoside phosphorylase" evidence="4">
    <location>
        <begin position="58"/>
        <end position="225"/>
    </location>
</feature>
<keyword evidence="6" id="KW-1185">Reference proteome</keyword>